<accession>A0A834EBH1</accession>
<sequence length="126" mass="12842">MLPSPLLHLSPLGLLAAPLLHIVLLSAESSLKLASAKKRNSPKQLASDTEGDRTAEETPVPGAGRSCKVAQGRWRGGRPGGLASPKCKPIRGGAHRAHCQMGLGTCQAAVSAEQTGGNTHPGTAAP</sequence>
<feature type="signal peptide" evidence="2">
    <location>
        <begin position="1"/>
        <end position="27"/>
    </location>
</feature>
<evidence type="ECO:0000313" key="3">
    <source>
        <dbReference type="EMBL" id="KAF6114730.1"/>
    </source>
</evidence>
<dbReference type="EMBL" id="JABVXQ010000004">
    <property type="protein sequence ID" value="KAF6114730.1"/>
    <property type="molecule type" value="Genomic_DNA"/>
</dbReference>
<dbReference type="Proteomes" id="UP000664940">
    <property type="component" value="Unassembled WGS sequence"/>
</dbReference>
<evidence type="ECO:0000256" key="2">
    <source>
        <dbReference type="SAM" id="SignalP"/>
    </source>
</evidence>
<reference evidence="3 4" key="1">
    <citation type="journal article" date="2020" name="Nature">
        <title>Six reference-quality genomes reveal evolution of bat adaptations.</title>
        <authorList>
            <person name="Jebb D."/>
            <person name="Huang Z."/>
            <person name="Pippel M."/>
            <person name="Hughes G.M."/>
            <person name="Lavrichenko K."/>
            <person name="Devanna P."/>
            <person name="Winkler S."/>
            <person name="Jermiin L.S."/>
            <person name="Skirmuntt E.C."/>
            <person name="Katzourakis A."/>
            <person name="Burkitt-Gray L."/>
            <person name="Ray D.A."/>
            <person name="Sullivan K.A.M."/>
            <person name="Roscito J.G."/>
            <person name="Kirilenko B.M."/>
            <person name="Davalos L.M."/>
            <person name="Corthals A.P."/>
            <person name="Power M.L."/>
            <person name="Jones G."/>
            <person name="Ransome R.D."/>
            <person name="Dechmann D.K.N."/>
            <person name="Locatelli A.G."/>
            <person name="Puechmaille S.J."/>
            <person name="Fedrigo O."/>
            <person name="Jarvis E.D."/>
            <person name="Hiller M."/>
            <person name="Vernes S.C."/>
            <person name="Myers E.W."/>
            <person name="Teeling E.C."/>
        </authorList>
    </citation>
    <scope>NUCLEOTIDE SEQUENCE [LARGE SCALE GENOMIC DNA]</scope>
    <source>
        <strain evidence="3">Bat1K_MPI-CBG_1</strain>
    </source>
</reference>
<gene>
    <name evidence="3" type="ORF">HJG60_010664</name>
</gene>
<organism evidence="3 4">
    <name type="scientific">Phyllostomus discolor</name>
    <name type="common">pale spear-nosed bat</name>
    <dbReference type="NCBI Taxonomy" id="89673"/>
    <lineage>
        <taxon>Eukaryota</taxon>
        <taxon>Metazoa</taxon>
        <taxon>Chordata</taxon>
        <taxon>Craniata</taxon>
        <taxon>Vertebrata</taxon>
        <taxon>Euteleostomi</taxon>
        <taxon>Mammalia</taxon>
        <taxon>Eutheria</taxon>
        <taxon>Laurasiatheria</taxon>
        <taxon>Chiroptera</taxon>
        <taxon>Yangochiroptera</taxon>
        <taxon>Phyllostomidae</taxon>
        <taxon>Phyllostominae</taxon>
        <taxon>Phyllostomus</taxon>
    </lineage>
</organism>
<comment type="caution">
    <text evidence="3">The sequence shown here is derived from an EMBL/GenBank/DDBJ whole genome shotgun (WGS) entry which is preliminary data.</text>
</comment>
<name>A0A834EBH1_9CHIR</name>
<feature type="chain" id="PRO_5032358712" evidence="2">
    <location>
        <begin position="28"/>
        <end position="126"/>
    </location>
</feature>
<evidence type="ECO:0000313" key="4">
    <source>
        <dbReference type="Proteomes" id="UP000664940"/>
    </source>
</evidence>
<protein>
    <submittedName>
        <fullName evidence="3">Uncharacterized protein</fullName>
    </submittedName>
</protein>
<feature type="region of interest" description="Disordered" evidence="1">
    <location>
        <begin position="33"/>
        <end position="89"/>
    </location>
</feature>
<evidence type="ECO:0000256" key="1">
    <source>
        <dbReference type="SAM" id="MobiDB-lite"/>
    </source>
</evidence>
<proteinExistence type="predicted"/>
<dbReference type="AlphaFoldDB" id="A0A834EBH1"/>
<keyword evidence="2" id="KW-0732">Signal</keyword>